<dbReference type="RefSeq" id="WP_110341244.1">
    <property type="nucleotide sequence ID" value="NZ_MASU01000012.1"/>
</dbReference>
<dbReference type="Gene3D" id="3.30.450.410">
    <property type="match status" value="1"/>
</dbReference>
<name>A0A318LLP4_9PSEU</name>
<proteinExistence type="predicted"/>
<dbReference type="Pfam" id="PF03243">
    <property type="entry name" value="MerB"/>
    <property type="match status" value="1"/>
</dbReference>
<dbReference type="InterPro" id="IPR004927">
    <property type="entry name" value="MerB"/>
</dbReference>
<dbReference type="AlphaFoldDB" id="A0A318LLP4"/>
<dbReference type="EMBL" id="MASU01000012">
    <property type="protein sequence ID" value="PXY25561.1"/>
    <property type="molecule type" value="Genomic_DNA"/>
</dbReference>
<keyword evidence="2" id="KW-1185">Reference proteome</keyword>
<sequence>MNDRTTDLAQFDQGWLAAMEQTPFVKAIIALSGLTRLGERPAPVHRLATILNRSDSETAALVRQEFTARIENGLIHWDDPYPGNRIRRVVHLGDRQVPMGSGCGPDVFTFAAVLDVPFRVEETCPTTGTPIRIDFIPGGVERMDPPEAVTVLLHPQDFSDSVGGHFDEINATVCTYQPFFASTEAAEPALAARPGSRAFTVQEMLERPWFSHYRNTLRPLIHPTNRP</sequence>
<dbReference type="SUPFAM" id="SSF160387">
    <property type="entry name" value="NosL/MerB-like"/>
    <property type="match status" value="1"/>
</dbReference>
<evidence type="ECO:0000313" key="2">
    <source>
        <dbReference type="Proteomes" id="UP000247892"/>
    </source>
</evidence>
<reference evidence="1 2" key="1">
    <citation type="submission" date="2016-07" db="EMBL/GenBank/DDBJ databases">
        <title>Draft genome sequence of Prauserella sp. YIM 121212, isolated from alkaline soil.</title>
        <authorList>
            <person name="Ruckert C."/>
            <person name="Albersmeier A."/>
            <person name="Jiang C.-L."/>
            <person name="Jiang Y."/>
            <person name="Kalinowski J."/>
            <person name="Schneider O."/>
            <person name="Winkler A."/>
            <person name="Zotchev S.B."/>
        </authorList>
    </citation>
    <scope>NUCLEOTIDE SEQUENCE [LARGE SCALE GENOMIC DNA]</scope>
    <source>
        <strain evidence="1 2">YIM 121212</strain>
    </source>
</reference>
<dbReference type="InterPro" id="IPR053717">
    <property type="entry name" value="MerB_lyase_sf"/>
</dbReference>
<organism evidence="1 2">
    <name type="scientific">Prauserella flavalba</name>
    <dbReference type="NCBI Taxonomy" id="1477506"/>
    <lineage>
        <taxon>Bacteria</taxon>
        <taxon>Bacillati</taxon>
        <taxon>Actinomycetota</taxon>
        <taxon>Actinomycetes</taxon>
        <taxon>Pseudonocardiales</taxon>
        <taxon>Pseudonocardiaceae</taxon>
        <taxon>Prauserella</taxon>
    </lineage>
</organism>
<dbReference type="Proteomes" id="UP000247892">
    <property type="component" value="Unassembled WGS sequence"/>
</dbReference>
<accession>A0A318LLP4</accession>
<gene>
    <name evidence="1" type="ORF">BA062_25750</name>
</gene>
<comment type="caution">
    <text evidence="1">The sequence shown here is derived from an EMBL/GenBank/DDBJ whole genome shotgun (WGS) entry which is preliminary data.</text>
</comment>
<evidence type="ECO:0000313" key="1">
    <source>
        <dbReference type="EMBL" id="PXY25561.1"/>
    </source>
</evidence>
<evidence type="ECO:0008006" key="3">
    <source>
        <dbReference type="Google" id="ProtNLM"/>
    </source>
</evidence>
<dbReference type="GO" id="GO:0018836">
    <property type="term" value="F:alkylmercury lyase activity"/>
    <property type="evidence" value="ECO:0007669"/>
    <property type="project" value="InterPro"/>
</dbReference>
<protein>
    <recommendedName>
        <fullName evidence="3">Alkylmercury lyase</fullName>
    </recommendedName>
</protein>